<evidence type="ECO:0000313" key="5">
    <source>
        <dbReference type="RefSeq" id="XP_033536068.1"/>
    </source>
</evidence>
<dbReference type="AlphaFoldDB" id="A0A6G1G8N7"/>
<feature type="region of interest" description="Disordered" evidence="2">
    <location>
        <begin position="252"/>
        <end position="272"/>
    </location>
</feature>
<dbReference type="RefSeq" id="XP_033536068.1">
    <property type="nucleotide sequence ID" value="XM_033681139.1"/>
</dbReference>
<dbReference type="Pfam" id="PF13279">
    <property type="entry name" value="4HBT_2"/>
    <property type="match status" value="1"/>
</dbReference>
<name>A0A6G1G8N7_9PEZI</name>
<dbReference type="SUPFAM" id="SSF54637">
    <property type="entry name" value="Thioesterase/thiol ester dehydrase-isomerase"/>
    <property type="match status" value="1"/>
</dbReference>
<comment type="similarity">
    <text evidence="1">Belongs to the lcsJ thioesterase family.</text>
</comment>
<evidence type="ECO:0000256" key="2">
    <source>
        <dbReference type="SAM" id="MobiDB-lite"/>
    </source>
</evidence>
<dbReference type="InterPro" id="IPR029069">
    <property type="entry name" value="HotDog_dom_sf"/>
</dbReference>
<dbReference type="Proteomes" id="UP000504638">
    <property type="component" value="Unplaced"/>
</dbReference>
<dbReference type="PANTHER" id="PTHR12475">
    <property type="match status" value="1"/>
</dbReference>
<reference evidence="3 5" key="1">
    <citation type="submission" date="2020-01" db="EMBL/GenBank/DDBJ databases">
        <authorList>
            <consortium name="DOE Joint Genome Institute"/>
            <person name="Haridas S."/>
            <person name="Albert R."/>
            <person name="Binder M."/>
            <person name="Bloem J."/>
            <person name="Labutti K."/>
            <person name="Salamov A."/>
            <person name="Andreopoulos B."/>
            <person name="Baker S.E."/>
            <person name="Barry K."/>
            <person name="Bills G."/>
            <person name="Bluhm B.H."/>
            <person name="Cannon C."/>
            <person name="Castanera R."/>
            <person name="Culley D.E."/>
            <person name="Daum C."/>
            <person name="Ezra D."/>
            <person name="Gonzalez J.B."/>
            <person name="Henrissat B."/>
            <person name="Kuo A."/>
            <person name="Liang C."/>
            <person name="Lipzen A."/>
            <person name="Lutzoni F."/>
            <person name="Magnuson J."/>
            <person name="Mondo S."/>
            <person name="Nolan M."/>
            <person name="Ohm R."/>
            <person name="Pangilinan J."/>
            <person name="Park H.-J."/>
            <person name="Ramirez L."/>
            <person name="Alfaro M."/>
            <person name="Sun H."/>
            <person name="Tritt A."/>
            <person name="Yoshinaga Y."/>
            <person name="Zwiers L.-H."/>
            <person name="Turgeon B.G."/>
            <person name="Goodwin S.B."/>
            <person name="Spatafora J.W."/>
            <person name="Crous P.W."/>
            <person name="Grigoriev I.V."/>
        </authorList>
    </citation>
    <scope>NUCLEOTIDE SEQUENCE</scope>
    <source>
        <strain evidence="3 5">CBS 781.70</strain>
    </source>
</reference>
<dbReference type="PANTHER" id="PTHR12475:SF4">
    <property type="entry name" value="PROTEIN THEM6"/>
    <property type="match status" value="1"/>
</dbReference>
<proteinExistence type="inferred from homology"/>
<sequence length="418" mass="46838">MAVLSVPSARATILGTISKWLNVKALGSPWRIIALILAIVNFKNLPWVWHSRFFYSLFRQLYAQSADAPPGSLFAPIISTTRTPLTECDYNIHKSNSTYFTDLDIARTHLAIALMRKSIRGLSTYHREIREHNRQRRDQGLPEKAVDDVPGDTKLNGAAINGADTPSMHTTPPETPKEIPAGNFNMAMGGVACLFHREIPPLARVEIWTRLVSWDRKWLYIVSHFVKAGAWSEEIADQGGWIFQPWRNRRVPKSGGAARKRREEMSPAERDAHRAKLKKTIYASSIAKYVVKKGRLTVPPELVLQRSDLLPPKPPTAPPANQLPTLANRQLLTPGALATETTTPAELDGAPTSAPTDADMLEESLFPFSQEAGEWTWEKIEERRLRGMRIAQHFAGLDRLYDVFGGEDDQALGMYSDL</sequence>
<reference evidence="5" key="2">
    <citation type="submission" date="2020-04" db="EMBL/GenBank/DDBJ databases">
        <authorList>
            <consortium name="NCBI Genome Project"/>
        </authorList>
    </citation>
    <scope>NUCLEOTIDE SEQUENCE</scope>
    <source>
        <strain evidence="5">CBS 781.70</strain>
    </source>
</reference>
<evidence type="ECO:0000256" key="1">
    <source>
        <dbReference type="ARBA" id="ARBA00038476"/>
    </source>
</evidence>
<keyword evidence="4" id="KW-1185">Reference proteome</keyword>
<evidence type="ECO:0000313" key="4">
    <source>
        <dbReference type="Proteomes" id="UP000504638"/>
    </source>
</evidence>
<feature type="compositionally biased region" description="Basic and acidic residues" evidence="2">
    <location>
        <begin position="130"/>
        <end position="147"/>
    </location>
</feature>
<dbReference type="EMBL" id="ML975153">
    <property type="protein sequence ID" value="KAF1814437.1"/>
    <property type="molecule type" value="Genomic_DNA"/>
</dbReference>
<reference evidence="5" key="3">
    <citation type="submission" date="2025-04" db="UniProtKB">
        <authorList>
            <consortium name="RefSeq"/>
        </authorList>
    </citation>
    <scope>IDENTIFICATION</scope>
    <source>
        <strain evidence="5">CBS 781.70</strain>
    </source>
</reference>
<evidence type="ECO:0000313" key="3">
    <source>
        <dbReference type="EMBL" id="KAF1814437.1"/>
    </source>
</evidence>
<dbReference type="InterPro" id="IPR051490">
    <property type="entry name" value="THEM6_lcsJ_thioesterase"/>
</dbReference>
<feature type="compositionally biased region" description="Basic and acidic residues" evidence="2">
    <location>
        <begin position="261"/>
        <end position="272"/>
    </location>
</feature>
<organism evidence="3">
    <name type="scientific">Eremomyces bilateralis CBS 781.70</name>
    <dbReference type="NCBI Taxonomy" id="1392243"/>
    <lineage>
        <taxon>Eukaryota</taxon>
        <taxon>Fungi</taxon>
        <taxon>Dikarya</taxon>
        <taxon>Ascomycota</taxon>
        <taxon>Pezizomycotina</taxon>
        <taxon>Dothideomycetes</taxon>
        <taxon>Dothideomycetes incertae sedis</taxon>
        <taxon>Eremomycetales</taxon>
        <taxon>Eremomycetaceae</taxon>
        <taxon>Eremomyces</taxon>
    </lineage>
</organism>
<dbReference type="OrthoDB" id="265761at2759"/>
<gene>
    <name evidence="3 5" type="ORF">P152DRAFT_472204</name>
</gene>
<dbReference type="GeneID" id="54421709"/>
<feature type="region of interest" description="Disordered" evidence="2">
    <location>
        <begin position="130"/>
        <end position="178"/>
    </location>
</feature>
<protein>
    <recommendedName>
        <fullName evidence="6">Capsule polysaccharide biosynthesis protein</fullName>
    </recommendedName>
</protein>
<evidence type="ECO:0008006" key="6">
    <source>
        <dbReference type="Google" id="ProtNLM"/>
    </source>
</evidence>
<accession>A0A6G1G8N7</accession>